<dbReference type="Proteomes" id="UP000051386">
    <property type="component" value="Unassembled WGS sequence"/>
</dbReference>
<dbReference type="RefSeq" id="WP_057508872.1">
    <property type="nucleotide sequence ID" value="NZ_LDJK01000054.1"/>
</dbReference>
<keyword evidence="1 4" id="KW-0378">Hydrolase</keyword>
<dbReference type="InterPro" id="IPR001910">
    <property type="entry name" value="Inosine/uridine_hydrolase_dom"/>
</dbReference>
<evidence type="ECO:0000256" key="2">
    <source>
        <dbReference type="ARBA" id="ARBA00023295"/>
    </source>
</evidence>
<dbReference type="InterPro" id="IPR036452">
    <property type="entry name" value="Ribo_hydro-like"/>
</dbReference>
<keyword evidence="2" id="KW-0326">Glycosidase</keyword>
<dbReference type="CDD" id="cd02650">
    <property type="entry name" value="nuc_hydro_CaPnhB"/>
    <property type="match status" value="1"/>
</dbReference>
<evidence type="ECO:0000259" key="3">
    <source>
        <dbReference type="Pfam" id="PF01156"/>
    </source>
</evidence>
<evidence type="ECO:0000313" key="5">
    <source>
        <dbReference type="Proteomes" id="UP000051386"/>
    </source>
</evidence>
<proteinExistence type="predicted"/>
<dbReference type="GO" id="GO:0006152">
    <property type="term" value="P:purine nucleoside catabolic process"/>
    <property type="evidence" value="ECO:0007669"/>
    <property type="project" value="TreeGrafter"/>
</dbReference>
<protein>
    <submittedName>
        <fullName evidence="4">Nucleoside hydrolase</fullName>
    </submittedName>
</protein>
<feature type="domain" description="Inosine/uridine-preferring nucleoside hydrolase" evidence="3">
    <location>
        <begin position="4"/>
        <end position="305"/>
    </location>
</feature>
<dbReference type="PANTHER" id="PTHR12304">
    <property type="entry name" value="INOSINE-URIDINE PREFERRING NUCLEOSIDE HYDROLASE"/>
    <property type="match status" value="1"/>
</dbReference>
<dbReference type="InterPro" id="IPR023186">
    <property type="entry name" value="IUNH"/>
</dbReference>
<comment type="caution">
    <text evidence="4">The sequence shown here is derived from an EMBL/GenBank/DDBJ whole genome shotgun (WGS) entry which is preliminary data.</text>
</comment>
<evidence type="ECO:0000313" key="4">
    <source>
        <dbReference type="EMBL" id="KRG73204.1"/>
    </source>
</evidence>
<dbReference type="GO" id="GO:0005829">
    <property type="term" value="C:cytosol"/>
    <property type="evidence" value="ECO:0007669"/>
    <property type="project" value="TreeGrafter"/>
</dbReference>
<accession>A0A0R0D5S9</accession>
<dbReference type="PATRIC" id="fig|517011.3.peg.2288"/>
<dbReference type="EMBL" id="LDJK01000054">
    <property type="protein sequence ID" value="KRG73204.1"/>
    <property type="molecule type" value="Genomic_DNA"/>
</dbReference>
<keyword evidence="5" id="KW-1185">Reference proteome</keyword>
<dbReference type="SUPFAM" id="SSF53590">
    <property type="entry name" value="Nucleoside hydrolase"/>
    <property type="match status" value="1"/>
</dbReference>
<dbReference type="AlphaFoldDB" id="A0A0R0D5S9"/>
<reference evidence="4 5" key="1">
    <citation type="submission" date="2015-05" db="EMBL/GenBank/DDBJ databases">
        <title>Genome sequencing and analysis of members of genus Stenotrophomonas.</title>
        <authorList>
            <person name="Patil P.P."/>
            <person name="Midha S."/>
            <person name="Patil P.B."/>
        </authorList>
    </citation>
    <scope>NUCLEOTIDE SEQUENCE [LARGE SCALE GENOMIC DNA]</scope>
    <source>
        <strain evidence="4 5">DSM 21508</strain>
    </source>
</reference>
<dbReference type="Gene3D" id="3.90.245.10">
    <property type="entry name" value="Ribonucleoside hydrolase-like"/>
    <property type="match status" value="1"/>
</dbReference>
<dbReference type="Pfam" id="PF01156">
    <property type="entry name" value="IU_nuc_hydro"/>
    <property type="match status" value="1"/>
</dbReference>
<name>A0A0R0D5S9_9GAMM</name>
<sequence length="315" mass="33055">MHNVIFDTDPGVDDALALLYLHKHPQVNLLAVTTVFGNAAVESTTHNALFLKQAWGLDAPVARGAAGPLQPDAQPEAWPVHIHGDNGLGNHPVPAQLDVAADPRSAHQLIIDLVRAQPGQVTLVAVGRMTNLALALREAPDIASLVRGVVIMGGAFHVNGNITPAAEANIWGDAEAADIVFTASWPVIAIGLDVTTQVEMDRHGLDALAHAGGADADLVRALSQDYVDFYLQAGHKGMVVHDCCACIALTRPELFEFEHASVRVATDGVARGMTIPKPAGMAFGPSVWDGQAMQSIAIGVDASAVLADIEKTLSL</sequence>
<gene>
    <name evidence="4" type="ORF">ABB28_11940</name>
</gene>
<dbReference type="GO" id="GO:0008477">
    <property type="term" value="F:purine nucleosidase activity"/>
    <property type="evidence" value="ECO:0007669"/>
    <property type="project" value="TreeGrafter"/>
</dbReference>
<evidence type="ECO:0000256" key="1">
    <source>
        <dbReference type="ARBA" id="ARBA00022801"/>
    </source>
</evidence>
<dbReference type="PANTHER" id="PTHR12304:SF4">
    <property type="entry name" value="URIDINE NUCLEOSIDASE"/>
    <property type="match status" value="1"/>
</dbReference>
<organism evidence="4 5">
    <name type="scientific">Stenotrophomonas chelatiphaga</name>
    <dbReference type="NCBI Taxonomy" id="517011"/>
    <lineage>
        <taxon>Bacteria</taxon>
        <taxon>Pseudomonadati</taxon>
        <taxon>Pseudomonadota</taxon>
        <taxon>Gammaproteobacteria</taxon>
        <taxon>Lysobacterales</taxon>
        <taxon>Lysobacteraceae</taxon>
        <taxon>Stenotrophomonas</taxon>
    </lineage>
</organism>